<dbReference type="GO" id="GO:0005684">
    <property type="term" value="C:U2-type spliceosomal complex"/>
    <property type="evidence" value="ECO:0007669"/>
    <property type="project" value="TreeGrafter"/>
</dbReference>
<dbReference type="InterPro" id="IPR013169">
    <property type="entry name" value="mRNA_splic_Cwf18-like"/>
</dbReference>
<evidence type="ECO:0000256" key="1">
    <source>
        <dbReference type="SAM" id="MobiDB-lite"/>
    </source>
</evidence>
<proteinExistence type="predicted"/>
<dbReference type="Proteomes" id="UP001378592">
    <property type="component" value="Unassembled WGS sequence"/>
</dbReference>
<organism evidence="2 3">
    <name type="scientific">Gryllus longicercus</name>
    <dbReference type="NCBI Taxonomy" id="2509291"/>
    <lineage>
        <taxon>Eukaryota</taxon>
        <taxon>Metazoa</taxon>
        <taxon>Ecdysozoa</taxon>
        <taxon>Arthropoda</taxon>
        <taxon>Hexapoda</taxon>
        <taxon>Insecta</taxon>
        <taxon>Pterygota</taxon>
        <taxon>Neoptera</taxon>
        <taxon>Polyneoptera</taxon>
        <taxon>Orthoptera</taxon>
        <taxon>Ensifera</taxon>
        <taxon>Gryllidea</taxon>
        <taxon>Grylloidea</taxon>
        <taxon>Gryllidae</taxon>
        <taxon>Gryllinae</taxon>
        <taxon>Gryllus</taxon>
    </lineage>
</organism>
<comment type="caution">
    <text evidence="2">The sequence shown here is derived from an EMBL/GenBank/DDBJ whole genome shotgun (WGS) entry which is preliminary data.</text>
</comment>
<gene>
    <name evidence="2" type="ORF">R5R35_012069</name>
</gene>
<feature type="compositionally biased region" description="Basic and acidic residues" evidence="1">
    <location>
        <begin position="88"/>
        <end position="100"/>
    </location>
</feature>
<name>A0AAN9V5U9_9ORTH</name>
<dbReference type="PANTHER" id="PTHR31551">
    <property type="entry name" value="PRE-MRNA-SPLICING FACTOR CWF18"/>
    <property type="match status" value="1"/>
</dbReference>
<protein>
    <recommendedName>
        <fullName evidence="4">Coiled-coil domain-containing protein 12</fullName>
    </recommendedName>
</protein>
<dbReference type="EMBL" id="JAZDUA010000893">
    <property type="protein sequence ID" value="KAK7788934.1"/>
    <property type="molecule type" value="Genomic_DNA"/>
</dbReference>
<dbReference type="Pfam" id="PF08315">
    <property type="entry name" value="cwf18"/>
    <property type="match status" value="1"/>
</dbReference>
<reference evidence="2 3" key="1">
    <citation type="submission" date="2024-03" db="EMBL/GenBank/DDBJ databases">
        <title>The genome assembly and annotation of the cricket Gryllus longicercus Weissman &amp; Gray.</title>
        <authorList>
            <person name="Szrajer S."/>
            <person name="Gray D."/>
            <person name="Ylla G."/>
        </authorList>
    </citation>
    <scope>NUCLEOTIDE SEQUENCE [LARGE SCALE GENOMIC DNA]</scope>
    <source>
        <strain evidence="2">DAG 2021-001</strain>
        <tissue evidence="2">Whole body minus gut</tissue>
    </source>
</reference>
<evidence type="ECO:0008006" key="4">
    <source>
        <dbReference type="Google" id="ProtNLM"/>
    </source>
</evidence>
<dbReference type="GO" id="GO:0071014">
    <property type="term" value="C:post-mRNA release spliceosomal complex"/>
    <property type="evidence" value="ECO:0007669"/>
    <property type="project" value="TreeGrafter"/>
</dbReference>
<evidence type="ECO:0000313" key="2">
    <source>
        <dbReference type="EMBL" id="KAK7788934.1"/>
    </source>
</evidence>
<feature type="region of interest" description="Disordered" evidence="1">
    <location>
        <begin position="39"/>
        <end position="100"/>
    </location>
</feature>
<accession>A0AAN9V5U9</accession>
<keyword evidence="3" id="KW-1185">Reference proteome</keyword>
<dbReference type="PANTHER" id="PTHR31551:SF1">
    <property type="entry name" value="COILED-COIL DOMAIN-CONTAINING PROTEIN 12"/>
    <property type="match status" value="1"/>
</dbReference>
<sequence length="179" mass="20550">MYPPQRCAVMFTTRDYSMAEDSVSSLELEALKRKERLKALKRKHDDGTKESPSIEAKTDGESKLPKPKFRSYRPQDDTLKENVLPDARPGDVESEVKNELESANSRVVIEDLDITNLAPRKPDWDLKRDVAKKLERLERRTQKAIAELIRDRLKKGQEDLVTSVNIGARTNQEEVDDDD</sequence>
<dbReference type="AlphaFoldDB" id="A0AAN9V5U9"/>
<evidence type="ECO:0000313" key="3">
    <source>
        <dbReference type="Proteomes" id="UP001378592"/>
    </source>
</evidence>